<gene>
    <name evidence="1" type="ORF">Ciccas_005562</name>
</gene>
<organism evidence="1 2">
    <name type="scientific">Cichlidogyrus casuarinus</name>
    <dbReference type="NCBI Taxonomy" id="1844966"/>
    <lineage>
        <taxon>Eukaryota</taxon>
        <taxon>Metazoa</taxon>
        <taxon>Spiralia</taxon>
        <taxon>Lophotrochozoa</taxon>
        <taxon>Platyhelminthes</taxon>
        <taxon>Monogenea</taxon>
        <taxon>Monopisthocotylea</taxon>
        <taxon>Dactylogyridea</taxon>
        <taxon>Ancyrocephalidae</taxon>
        <taxon>Cichlidogyrus</taxon>
    </lineage>
</organism>
<reference evidence="1 2" key="1">
    <citation type="submission" date="2024-11" db="EMBL/GenBank/DDBJ databases">
        <title>Adaptive evolution of stress response genes in parasites aligns with host niche diversity.</title>
        <authorList>
            <person name="Hahn C."/>
            <person name="Resl P."/>
        </authorList>
    </citation>
    <scope>NUCLEOTIDE SEQUENCE [LARGE SCALE GENOMIC DNA]</scope>
    <source>
        <strain evidence="1">EGGRZ-B1_66</strain>
        <tissue evidence="1">Body</tissue>
    </source>
</reference>
<dbReference type="AlphaFoldDB" id="A0ABD2Q895"/>
<dbReference type="EMBL" id="JBJKFK010000663">
    <property type="protein sequence ID" value="KAL3315796.1"/>
    <property type="molecule type" value="Genomic_DNA"/>
</dbReference>
<sequence>MHVTKKQMVSSLSCLLYDPIAPVPYIKACYESYAKVDPKDLVMDIITNGHQAVDSLTAENYFLNMALIAAFVHRAFTKRNHYLKQVLAFCEKLLALYEHFPKTLKDEVNKSRPRLAWNTENLPRIKLLKTMVHEMSVLVPEAKGSAADFALSEASCVQRIRCCLFGVLMLRDFILRMNTKLKKGRKQFKFKVLEKRNGNSWSVIANVPLDVGNSAREARLT</sequence>
<comment type="caution">
    <text evidence="1">The sequence shown here is derived from an EMBL/GenBank/DDBJ whole genome shotgun (WGS) entry which is preliminary data.</text>
</comment>
<evidence type="ECO:0000313" key="1">
    <source>
        <dbReference type="EMBL" id="KAL3315796.1"/>
    </source>
</evidence>
<accession>A0ABD2Q895</accession>
<name>A0ABD2Q895_9PLAT</name>
<proteinExistence type="predicted"/>
<dbReference type="Proteomes" id="UP001626550">
    <property type="component" value="Unassembled WGS sequence"/>
</dbReference>
<keyword evidence="2" id="KW-1185">Reference proteome</keyword>
<evidence type="ECO:0000313" key="2">
    <source>
        <dbReference type="Proteomes" id="UP001626550"/>
    </source>
</evidence>
<protein>
    <submittedName>
        <fullName evidence="1">Uncharacterized protein</fullName>
    </submittedName>
</protein>